<gene>
    <name evidence="1" type="ORF">ROZALSC1DRAFT_25694</name>
</gene>
<dbReference type="Proteomes" id="UP000281549">
    <property type="component" value="Unassembled WGS sequence"/>
</dbReference>
<accession>A0A4P9YAM4</accession>
<protein>
    <submittedName>
        <fullName evidence="1">Uncharacterized protein</fullName>
    </submittedName>
</protein>
<reference evidence="2" key="1">
    <citation type="journal article" date="2018" name="Nat. Microbiol.">
        <title>Leveraging single-cell genomics to expand the fungal tree of life.</title>
        <authorList>
            <person name="Ahrendt S.R."/>
            <person name="Quandt C.A."/>
            <person name="Ciobanu D."/>
            <person name="Clum A."/>
            <person name="Salamov A."/>
            <person name="Andreopoulos B."/>
            <person name="Cheng J.F."/>
            <person name="Woyke T."/>
            <person name="Pelin A."/>
            <person name="Henrissat B."/>
            <person name="Reynolds N.K."/>
            <person name="Benny G.L."/>
            <person name="Smith M.E."/>
            <person name="James T.Y."/>
            <person name="Grigoriev I.V."/>
        </authorList>
    </citation>
    <scope>NUCLEOTIDE SEQUENCE [LARGE SCALE GENOMIC DNA]</scope>
    <source>
        <strain evidence="2">CSF55</strain>
    </source>
</reference>
<evidence type="ECO:0000313" key="2">
    <source>
        <dbReference type="Proteomes" id="UP000281549"/>
    </source>
</evidence>
<sequence>EEKYSEELSVLGAGFIPLIFDALGGFHDSAVSWAKKVALIKSIRRGTSFSTEKEHLIERISVSLAKYLGFMIVSRAPEPTEKYSSGFTFAFPKNNFFYNSFKNIKHALLKTFLRYKMTSTSTAITTTNRQPNITHWT</sequence>
<dbReference type="EMBL" id="ML007040">
    <property type="protein sequence ID" value="RKP16075.1"/>
    <property type="molecule type" value="Genomic_DNA"/>
</dbReference>
<name>A0A4P9YAM4_ROZAC</name>
<organism evidence="1 2">
    <name type="scientific">Rozella allomycis (strain CSF55)</name>
    <dbReference type="NCBI Taxonomy" id="988480"/>
    <lineage>
        <taxon>Eukaryota</taxon>
        <taxon>Fungi</taxon>
        <taxon>Fungi incertae sedis</taxon>
        <taxon>Cryptomycota</taxon>
        <taxon>Cryptomycota incertae sedis</taxon>
        <taxon>Rozella</taxon>
    </lineage>
</organism>
<evidence type="ECO:0000313" key="1">
    <source>
        <dbReference type="EMBL" id="RKP16075.1"/>
    </source>
</evidence>
<proteinExistence type="predicted"/>
<feature type="non-terminal residue" evidence="1">
    <location>
        <position position="1"/>
    </location>
</feature>
<dbReference type="AlphaFoldDB" id="A0A4P9YAM4"/>